<accession>A0A1X0HWZ9</accession>
<keyword evidence="2" id="KW-1185">Reference proteome</keyword>
<organism evidence="1 2">
    <name type="scientific">Mycobacterium paraseoulense</name>
    <dbReference type="NCBI Taxonomy" id="590652"/>
    <lineage>
        <taxon>Bacteria</taxon>
        <taxon>Bacillati</taxon>
        <taxon>Actinomycetota</taxon>
        <taxon>Actinomycetes</taxon>
        <taxon>Mycobacteriales</taxon>
        <taxon>Mycobacteriaceae</taxon>
        <taxon>Mycobacterium</taxon>
    </lineage>
</organism>
<dbReference type="Proteomes" id="UP000192513">
    <property type="component" value="Unassembled WGS sequence"/>
</dbReference>
<dbReference type="AlphaFoldDB" id="A0A1X0HWZ9"/>
<feature type="non-terminal residue" evidence="1">
    <location>
        <position position="1"/>
    </location>
</feature>
<reference evidence="1 2" key="1">
    <citation type="submission" date="2017-02" db="EMBL/GenBank/DDBJ databases">
        <title>The new phylogeny of genus Mycobacterium.</title>
        <authorList>
            <person name="Tortoli E."/>
            <person name="Trovato A."/>
            <person name="Cirillo D.M."/>
        </authorList>
    </citation>
    <scope>NUCLEOTIDE SEQUENCE [LARGE SCALE GENOMIC DNA]</scope>
    <source>
        <strain evidence="1 2">DSM 45000</strain>
    </source>
</reference>
<protein>
    <submittedName>
        <fullName evidence="1">Uncharacterized protein</fullName>
    </submittedName>
</protein>
<gene>
    <name evidence="1" type="ORF">BST39_28880</name>
</gene>
<evidence type="ECO:0000313" key="2">
    <source>
        <dbReference type="Proteomes" id="UP000192513"/>
    </source>
</evidence>
<dbReference type="EMBL" id="MVIE01000164">
    <property type="protein sequence ID" value="ORB30950.1"/>
    <property type="molecule type" value="Genomic_DNA"/>
</dbReference>
<sequence>LEDSMELLDIAMILTEEINAGIEQDSPEFISLAIVWSLIQSWLKDGLYPSGKSSQSQAGLQKSQSTLYLASVSSHLPHSAPSATTQVNA</sequence>
<evidence type="ECO:0000313" key="1">
    <source>
        <dbReference type="EMBL" id="ORB30950.1"/>
    </source>
</evidence>
<proteinExistence type="predicted"/>
<feature type="non-terminal residue" evidence="1">
    <location>
        <position position="89"/>
    </location>
</feature>
<comment type="caution">
    <text evidence="1">The sequence shown here is derived from an EMBL/GenBank/DDBJ whole genome shotgun (WGS) entry which is preliminary data.</text>
</comment>
<name>A0A1X0HWZ9_9MYCO</name>